<name>A0A2T4ZIU0_9HYPH</name>
<dbReference type="RefSeq" id="WP_108174335.1">
    <property type="nucleotide sequence ID" value="NZ_PZZL01000001.1"/>
</dbReference>
<dbReference type="OrthoDB" id="8294698at2"/>
<dbReference type="EMBL" id="PZZL01000001">
    <property type="protein sequence ID" value="PTM61900.1"/>
    <property type="molecule type" value="Genomic_DNA"/>
</dbReference>
<reference evidence="1 2" key="1">
    <citation type="submission" date="2018-04" db="EMBL/GenBank/DDBJ databases">
        <title>Genomic Encyclopedia of Archaeal and Bacterial Type Strains, Phase II (KMG-II): from individual species to whole genera.</title>
        <authorList>
            <person name="Goeker M."/>
        </authorList>
    </citation>
    <scope>NUCLEOTIDE SEQUENCE [LARGE SCALE GENOMIC DNA]</scope>
    <source>
        <strain evidence="1 2">DSM 25521</strain>
    </source>
</reference>
<evidence type="ECO:0000313" key="1">
    <source>
        <dbReference type="EMBL" id="PTM61900.1"/>
    </source>
</evidence>
<keyword evidence="2" id="KW-1185">Reference proteome</keyword>
<gene>
    <name evidence="1" type="ORF">C8P69_101572</name>
</gene>
<organism evidence="1 2">
    <name type="scientific">Phreatobacter oligotrophus</name>
    <dbReference type="NCBI Taxonomy" id="1122261"/>
    <lineage>
        <taxon>Bacteria</taxon>
        <taxon>Pseudomonadati</taxon>
        <taxon>Pseudomonadota</taxon>
        <taxon>Alphaproteobacteria</taxon>
        <taxon>Hyphomicrobiales</taxon>
        <taxon>Phreatobacteraceae</taxon>
        <taxon>Phreatobacter</taxon>
    </lineage>
</organism>
<sequence length="208" mass="23492">MIELEELLPDVLVHVPACPEPLAIRYLREAAMQLCEASLSWRESETLKVTTPECEAVMTTQDAQIIRIEAAYLDQRPLEAVDVAWLDDNQPGWEFRYTDNDGMARYIVQKAWNTVAVVPRQPGDLSVRLILKPSRDALTIPEAIADRWHDALAGAAAAKVLLTNNLEIANPQLGAALWGKWEQQIDSIRVKEQMTQLRTKARTKPSYF</sequence>
<protein>
    <submittedName>
        <fullName evidence="1">Uncharacterized protein</fullName>
    </submittedName>
</protein>
<dbReference type="Proteomes" id="UP000241808">
    <property type="component" value="Unassembled WGS sequence"/>
</dbReference>
<proteinExistence type="predicted"/>
<dbReference type="AlphaFoldDB" id="A0A2T4ZIU0"/>
<evidence type="ECO:0000313" key="2">
    <source>
        <dbReference type="Proteomes" id="UP000241808"/>
    </source>
</evidence>
<accession>A0A2T4ZIU0</accession>
<comment type="caution">
    <text evidence="1">The sequence shown here is derived from an EMBL/GenBank/DDBJ whole genome shotgun (WGS) entry which is preliminary data.</text>
</comment>